<evidence type="ECO:0000256" key="2">
    <source>
        <dbReference type="ARBA" id="ARBA00022676"/>
    </source>
</evidence>
<keyword evidence="6" id="KW-1185">Reference proteome</keyword>
<organism evidence="5 6">
    <name type="scientific">Macleaya cordata</name>
    <name type="common">Five-seeded plume-poppy</name>
    <name type="synonym">Bocconia cordata</name>
    <dbReference type="NCBI Taxonomy" id="56857"/>
    <lineage>
        <taxon>Eukaryota</taxon>
        <taxon>Viridiplantae</taxon>
        <taxon>Streptophyta</taxon>
        <taxon>Embryophyta</taxon>
        <taxon>Tracheophyta</taxon>
        <taxon>Spermatophyta</taxon>
        <taxon>Magnoliopsida</taxon>
        <taxon>Ranunculales</taxon>
        <taxon>Papaveraceae</taxon>
        <taxon>Papaveroideae</taxon>
        <taxon>Macleaya</taxon>
    </lineage>
</organism>
<dbReference type="EMBL" id="MVGT01000307">
    <property type="protein sequence ID" value="OVA19023.1"/>
    <property type="molecule type" value="Genomic_DNA"/>
</dbReference>
<evidence type="ECO:0000313" key="6">
    <source>
        <dbReference type="Proteomes" id="UP000195402"/>
    </source>
</evidence>
<gene>
    <name evidence="5" type="ORF">BVC80_8335g7</name>
</gene>
<dbReference type="FunFam" id="3.40.50.2000:FF:000047">
    <property type="entry name" value="Glycosyltransferase"/>
    <property type="match status" value="1"/>
</dbReference>
<dbReference type="InParanoid" id="A0A200R8P3"/>
<evidence type="ECO:0000313" key="5">
    <source>
        <dbReference type="EMBL" id="OVA19023.1"/>
    </source>
</evidence>
<dbReference type="PANTHER" id="PTHR48047">
    <property type="entry name" value="GLYCOSYLTRANSFERASE"/>
    <property type="match status" value="1"/>
</dbReference>
<protein>
    <submittedName>
        <fullName evidence="5">UDP-glucuronosyl/UDP-glucosyltransferase</fullName>
    </submittedName>
</protein>
<dbReference type="Proteomes" id="UP000195402">
    <property type="component" value="Unassembled WGS sequence"/>
</dbReference>
<dbReference type="PANTHER" id="PTHR48047:SF45">
    <property type="entry name" value="SCOPOLETIN GLUCOSYLTRANSFERASE-LIKE"/>
    <property type="match status" value="1"/>
</dbReference>
<feature type="coiled-coil region" evidence="4">
    <location>
        <begin position="437"/>
        <end position="464"/>
    </location>
</feature>
<keyword evidence="2" id="KW-0328">Glycosyltransferase</keyword>
<evidence type="ECO:0000256" key="3">
    <source>
        <dbReference type="ARBA" id="ARBA00022679"/>
    </source>
</evidence>
<dbReference type="OrthoDB" id="5835829at2759"/>
<dbReference type="Gene3D" id="3.40.50.2000">
    <property type="entry name" value="Glycogen Phosphorylase B"/>
    <property type="match status" value="2"/>
</dbReference>
<dbReference type="FunCoup" id="A0A200R8P3">
    <property type="interactions" value="221"/>
</dbReference>
<dbReference type="AlphaFoldDB" id="A0A200R8P3"/>
<evidence type="ECO:0000256" key="1">
    <source>
        <dbReference type="ARBA" id="ARBA00009995"/>
    </source>
</evidence>
<comment type="caution">
    <text evidence="5">The sequence shown here is derived from an EMBL/GenBank/DDBJ whole genome shotgun (WGS) entry which is preliminary data.</text>
</comment>
<dbReference type="Pfam" id="PF00201">
    <property type="entry name" value="UDPGT"/>
    <property type="match status" value="1"/>
</dbReference>
<dbReference type="OMA" id="DADQRSY"/>
<sequence>MGISEANHQLHVFFFPFMAYGHMIPTIDIARLFAARYVKVTIILTPLDASIFSKTIDRDRSSGYNIHIQIFQFPAIEAGLPEGIENVDALTSPEMIPNFFKAINMLQEPLEQLLQEHQPDFIVADMFLHLVTEAAAKFGIPRFIFHGTNFFSECVQKSLKCYKPYEGITSDSETFVVPGLPDKIEMTRLQLSDDFKVESEFNTKLMDQMRDAELKSYGFLVNSFYELEPAYAEHYKNVMGRRAWHIGPVSLRNRETMDKVQRGKKASIDEQYVLNWLDTKEPKSVLYICFGSGSRVGRAQLLEIAMGLEDSGFSFVWVVRTLKNEEEERFLPEGFEERMEGKGLIIRDWAPQVLILDHPAVGGFMTHCGWNSILECVTAGVPMITWPLFAEQFHNENLVTQVLKIGIRVGAEQWNSWIETKDAAVKKEKIGNVVTQLMGDREEAEEMRTRVKELSEMARRAVEEGGSSYADLTALIEELKTYRKPST</sequence>
<dbReference type="GO" id="GO:0035251">
    <property type="term" value="F:UDP-glucosyltransferase activity"/>
    <property type="evidence" value="ECO:0007669"/>
    <property type="project" value="TreeGrafter"/>
</dbReference>
<dbReference type="SUPFAM" id="SSF53756">
    <property type="entry name" value="UDP-Glycosyltransferase/glycogen phosphorylase"/>
    <property type="match status" value="1"/>
</dbReference>
<accession>A0A200R8P3</accession>
<dbReference type="FunFam" id="3.40.50.2000:FF:000071">
    <property type="entry name" value="Glycosyltransferase"/>
    <property type="match status" value="1"/>
</dbReference>
<proteinExistence type="inferred from homology"/>
<dbReference type="CDD" id="cd03784">
    <property type="entry name" value="GT1_Gtf-like"/>
    <property type="match status" value="1"/>
</dbReference>
<reference evidence="5 6" key="1">
    <citation type="journal article" date="2017" name="Mol. Plant">
        <title>The Genome of Medicinal Plant Macleaya cordata Provides New Insights into Benzylisoquinoline Alkaloids Metabolism.</title>
        <authorList>
            <person name="Liu X."/>
            <person name="Liu Y."/>
            <person name="Huang P."/>
            <person name="Ma Y."/>
            <person name="Qing Z."/>
            <person name="Tang Q."/>
            <person name="Cao H."/>
            <person name="Cheng P."/>
            <person name="Zheng Y."/>
            <person name="Yuan Z."/>
            <person name="Zhou Y."/>
            <person name="Liu J."/>
            <person name="Tang Z."/>
            <person name="Zhuo Y."/>
            <person name="Zhang Y."/>
            <person name="Yu L."/>
            <person name="Huang J."/>
            <person name="Yang P."/>
            <person name="Peng Q."/>
            <person name="Zhang J."/>
            <person name="Jiang W."/>
            <person name="Zhang Z."/>
            <person name="Lin K."/>
            <person name="Ro D.K."/>
            <person name="Chen X."/>
            <person name="Xiong X."/>
            <person name="Shang Y."/>
            <person name="Huang S."/>
            <person name="Zeng J."/>
        </authorList>
    </citation>
    <scope>NUCLEOTIDE SEQUENCE [LARGE SCALE GENOMIC DNA]</scope>
    <source>
        <strain evidence="6">cv. BLH2017</strain>
        <tissue evidence="5">Root</tissue>
    </source>
</reference>
<comment type="similarity">
    <text evidence="1">Belongs to the UDP-glycosyltransferase family.</text>
</comment>
<dbReference type="InterPro" id="IPR002213">
    <property type="entry name" value="UDP_glucos_trans"/>
</dbReference>
<keyword evidence="4" id="KW-0175">Coiled coil</keyword>
<name>A0A200R8P3_MACCD</name>
<evidence type="ECO:0000256" key="4">
    <source>
        <dbReference type="SAM" id="Coils"/>
    </source>
</evidence>
<dbReference type="STRING" id="56857.A0A200R8P3"/>
<keyword evidence="3 5" id="KW-0808">Transferase</keyword>